<name>A0AC59ZKV5_RANTA</name>
<evidence type="ECO:0000313" key="1">
    <source>
        <dbReference type="EMBL" id="CAN0453685.1"/>
    </source>
</evidence>
<evidence type="ECO:0000313" key="2">
    <source>
        <dbReference type="Proteomes" id="UP001162501"/>
    </source>
</evidence>
<proteinExistence type="predicted"/>
<gene>
    <name evidence="1" type="ORF">MRATA1EN22A_LOCUS19785</name>
</gene>
<reference evidence="1" key="1">
    <citation type="submission" date="2023-05" db="EMBL/GenBank/DDBJ databases">
        <authorList>
            <consortium name="ELIXIR-Norway"/>
        </authorList>
    </citation>
    <scope>NUCLEOTIDE SEQUENCE</scope>
</reference>
<accession>A0AC59ZKV5</accession>
<organism evidence="1 2">
    <name type="scientific">Rangifer tarandus platyrhynchus</name>
    <name type="common">Svalbard reindeer</name>
    <dbReference type="NCBI Taxonomy" id="3082113"/>
    <lineage>
        <taxon>Eukaryota</taxon>
        <taxon>Metazoa</taxon>
        <taxon>Chordata</taxon>
        <taxon>Craniata</taxon>
        <taxon>Vertebrata</taxon>
        <taxon>Euteleostomi</taxon>
        <taxon>Mammalia</taxon>
        <taxon>Eutheria</taxon>
        <taxon>Laurasiatheria</taxon>
        <taxon>Artiodactyla</taxon>
        <taxon>Ruminantia</taxon>
        <taxon>Pecora</taxon>
        <taxon>Cervidae</taxon>
        <taxon>Odocoileinae</taxon>
        <taxon>Rangifer</taxon>
    </lineage>
</organism>
<dbReference type="EMBL" id="OX596087">
    <property type="protein sequence ID" value="CAN0453685.1"/>
    <property type="molecule type" value="Genomic_DNA"/>
</dbReference>
<sequence length="98" mass="10178">MLSFEVDPYGFTAAALLHQPLLLEDGGAVMLNQCAPEYRCPPLNPAGPRAVAPLGADRRPATGGRVDASKELGSACKSRARGPERAGGKTRSFLALGS</sequence>
<reference evidence="1" key="2">
    <citation type="submission" date="2025-03" db="EMBL/GenBank/DDBJ databases">
        <authorList>
            <consortium name="ELIXIR-Norway"/>
            <consortium name="Elixir Norway"/>
        </authorList>
    </citation>
    <scope>NUCLEOTIDE SEQUENCE</scope>
</reference>
<protein>
    <submittedName>
        <fullName evidence="1">Uncharacterized protein</fullName>
    </submittedName>
</protein>
<dbReference type="Proteomes" id="UP001162501">
    <property type="component" value="Chromosome 3"/>
</dbReference>